<feature type="signal peptide" evidence="2">
    <location>
        <begin position="1"/>
        <end position="20"/>
    </location>
</feature>
<dbReference type="RefSeq" id="WP_197454256.1">
    <property type="nucleotide sequence ID" value="NZ_CP151726.1"/>
</dbReference>
<gene>
    <name evidence="5" type="ORF">Pla52n_07410</name>
</gene>
<dbReference type="InterPro" id="IPR005135">
    <property type="entry name" value="Endo/exonuclease/phosphatase"/>
</dbReference>
<comment type="caution">
    <text evidence="5">The sequence shown here is derived from an EMBL/GenBank/DDBJ whole genome shotgun (WGS) entry which is preliminary data.</text>
</comment>
<dbReference type="GO" id="GO:0004527">
    <property type="term" value="F:exonuclease activity"/>
    <property type="evidence" value="ECO:0007669"/>
    <property type="project" value="UniProtKB-KW"/>
</dbReference>
<keyword evidence="2" id="KW-0732">Signal</keyword>
<dbReference type="SUPFAM" id="SSF56219">
    <property type="entry name" value="DNase I-like"/>
    <property type="match status" value="1"/>
</dbReference>
<feature type="compositionally biased region" description="Polar residues" evidence="1">
    <location>
        <begin position="527"/>
        <end position="539"/>
    </location>
</feature>
<keyword evidence="6" id="KW-1185">Reference proteome</keyword>
<evidence type="ECO:0000259" key="4">
    <source>
        <dbReference type="Pfam" id="PF09423"/>
    </source>
</evidence>
<feature type="region of interest" description="Disordered" evidence="1">
    <location>
        <begin position="527"/>
        <end position="547"/>
    </location>
</feature>
<accession>A0A5C6BA03</accession>
<dbReference type="PANTHER" id="PTHR33987">
    <property type="entry name" value="CALCINEURIN-LIKE METALLO-PHOSPHOESTERASE SUPERFAMILY PROTEIN"/>
    <property type="match status" value="1"/>
</dbReference>
<sequence length="586" mass="65914" precursor="true">MLLPRLILVLWLIVPQLAAAEPEQPQRIRILSYNIHHAEGVDGKLDLERIAKVIRESQADVVALQEVDHIVHRSGSEDQPKQLAQQLGMHHVFGGNIELQGGRYGNALLSRFPITSSVNHLLPNTGGGEQRGVLQVELALPQSQRLTVLATHFDHRPDPAQRLDSAKFINTLAESISGHAVCLAGDLNAVPTSSVLEELRNHWSRSSREEHFTIPVAQPTRQIDFVMPARSSFNGDFGIRVLATKVLDEATASDHRGIWVDMELYRKVSLDEPVSRIAFGSCIKQDLDCPILETISDQHPELVLFLGDNIYGDTSDIGLLRQKYAKLGDKPEFQRLVAAARVMATWDDHDYGLNDGGNDFEIRDESQAAFMDFWQVPQQSPRRKSPGVYDASVFGPPDKRLQVIMLDTRYFRSPLKKGEKRVGGVYEPDDAADKTMLGEAQWAWLAKQLRQPAEVRLVVTSIQCIASSAGQETWANLPRERQRLFDLIKQTQAKGIVLLSGDRHWSELSRLDKSIVGYPLYELTSSSFNQNHPRGTPTENHYRADPKTYHRPNYGLIEIDWSGPSPSIRLQIRNLQSTVEIEKRLP</sequence>
<dbReference type="Pfam" id="PF03372">
    <property type="entry name" value="Exo_endo_phos"/>
    <property type="match status" value="1"/>
</dbReference>
<feature type="domain" description="Endonuclease/exonuclease/phosphatase" evidence="3">
    <location>
        <begin position="31"/>
        <end position="255"/>
    </location>
</feature>
<dbReference type="Gene3D" id="3.60.10.10">
    <property type="entry name" value="Endonuclease/exonuclease/phosphatase"/>
    <property type="match status" value="1"/>
</dbReference>
<organism evidence="5 6">
    <name type="scientific">Stieleria varia</name>
    <dbReference type="NCBI Taxonomy" id="2528005"/>
    <lineage>
        <taxon>Bacteria</taxon>
        <taxon>Pseudomonadati</taxon>
        <taxon>Planctomycetota</taxon>
        <taxon>Planctomycetia</taxon>
        <taxon>Pirellulales</taxon>
        <taxon>Pirellulaceae</taxon>
        <taxon>Stieleria</taxon>
    </lineage>
</organism>
<dbReference type="SUPFAM" id="SSF56300">
    <property type="entry name" value="Metallo-dependent phosphatases"/>
    <property type="match status" value="1"/>
</dbReference>
<dbReference type="PANTHER" id="PTHR33987:SF1">
    <property type="entry name" value="CALCINEURIN-LIKE METALLO-PHOSPHOESTERASE SUPERFAMILY PROTEIN"/>
    <property type="match status" value="1"/>
</dbReference>
<dbReference type="InterPro" id="IPR029052">
    <property type="entry name" value="Metallo-depent_PP-like"/>
</dbReference>
<dbReference type="AlphaFoldDB" id="A0A5C6BA03"/>
<evidence type="ECO:0000313" key="6">
    <source>
        <dbReference type="Proteomes" id="UP000320176"/>
    </source>
</evidence>
<protein>
    <submittedName>
        <fullName evidence="5">Exonuclease III</fullName>
    </submittedName>
</protein>
<dbReference type="EMBL" id="SJPN01000001">
    <property type="protein sequence ID" value="TWU08159.1"/>
    <property type="molecule type" value="Genomic_DNA"/>
</dbReference>
<dbReference type="CDD" id="cd07389">
    <property type="entry name" value="MPP_PhoD"/>
    <property type="match status" value="1"/>
</dbReference>
<evidence type="ECO:0000256" key="1">
    <source>
        <dbReference type="SAM" id="MobiDB-lite"/>
    </source>
</evidence>
<dbReference type="InterPro" id="IPR038607">
    <property type="entry name" value="PhoD-like_sf"/>
</dbReference>
<keyword evidence="5" id="KW-0540">Nuclease</keyword>
<evidence type="ECO:0000256" key="2">
    <source>
        <dbReference type="SAM" id="SignalP"/>
    </source>
</evidence>
<dbReference type="Proteomes" id="UP000320176">
    <property type="component" value="Unassembled WGS sequence"/>
</dbReference>
<dbReference type="InterPro" id="IPR036691">
    <property type="entry name" value="Endo/exonu/phosph_ase_sf"/>
</dbReference>
<keyword evidence="5" id="KW-0378">Hydrolase</keyword>
<proteinExistence type="predicted"/>
<evidence type="ECO:0000313" key="5">
    <source>
        <dbReference type="EMBL" id="TWU08159.1"/>
    </source>
</evidence>
<dbReference type="Pfam" id="PF09423">
    <property type="entry name" value="PhoD"/>
    <property type="match status" value="1"/>
</dbReference>
<feature type="chain" id="PRO_5022754454" evidence="2">
    <location>
        <begin position="21"/>
        <end position="586"/>
    </location>
</feature>
<reference evidence="5 6" key="1">
    <citation type="submission" date="2019-02" db="EMBL/GenBank/DDBJ databases">
        <title>Deep-cultivation of Planctomycetes and their phenomic and genomic characterization uncovers novel biology.</title>
        <authorList>
            <person name="Wiegand S."/>
            <person name="Jogler M."/>
            <person name="Boedeker C."/>
            <person name="Pinto D."/>
            <person name="Vollmers J."/>
            <person name="Rivas-Marin E."/>
            <person name="Kohn T."/>
            <person name="Peeters S.H."/>
            <person name="Heuer A."/>
            <person name="Rast P."/>
            <person name="Oberbeckmann S."/>
            <person name="Bunk B."/>
            <person name="Jeske O."/>
            <person name="Meyerdierks A."/>
            <person name="Storesund J.E."/>
            <person name="Kallscheuer N."/>
            <person name="Luecker S."/>
            <person name="Lage O.M."/>
            <person name="Pohl T."/>
            <person name="Merkel B.J."/>
            <person name="Hornburger P."/>
            <person name="Mueller R.-W."/>
            <person name="Bruemmer F."/>
            <person name="Labrenz M."/>
            <person name="Spormann A.M."/>
            <person name="Op Den Camp H."/>
            <person name="Overmann J."/>
            <person name="Amann R."/>
            <person name="Jetten M.S.M."/>
            <person name="Mascher T."/>
            <person name="Medema M.H."/>
            <person name="Devos D.P."/>
            <person name="Kaster A.-K."/>
            <person name="Ovreas L."/>
            <person name="Rohde M."/>
            <person name="Galperin M.Y."/>
            <person name="Jogler C."/>
        </authorList>
    </citation>
    <scope>NUCLEOTIDE SEQUENCE [LARGE SCALE GENOMIC DNA]</scope>
    <source>
        <strain evidence="5 6">Pla52n</strain>
    </source>
</reference>
<keyword evidence="5" id="KW-0269">Exonuclease</keyword>
<evidence type="ECO:0000259" key="3">
    <source>
        <dbReference type="Pfam" id="PF03372"/>
    </source>
</evidence>
<dbReference type="Gene3D" id="3.60.21.70">
    <property type="entry name" value="PhoD-like phosphatase"/>
    <property type="match status" value="1"/>
</dbReference>
<dbReference type="InterPro" id="IPR018946">
    <property type="entry name" value="PhoD-like_MPP"/>
</dbReference>
<name>A0A5C6BA03_9BACT</name>
<feature type="domain" description="PhoD-like phosphatase metallophosphatase" evidence="4">
    <location>
        <begin position="291"/>
        <end position="542"/>
    </location>
</feature>